<feature type="compositionally biased region" description="Basic residues" evidence="1">
    <location>
        <begin position="7"/>
        <end position="26"/>
    </location>
</feature>
<accession>A0A418ZZW5</accession>
<evidence type="ECO:0000313" key="2">
    <source>
        <dbReference type="EMBL" id="RJL06147.1"/>
    </source>
</evidence>
<dbReference type="EMBL" id="QZEW01000100">
    <property type="protein sequence ID" value="RJL06147.1"/>
    <property type="molecule type" value="Genomic_DNA"/>
</dbReference>
<reference evidence="3" key="1">
    <citation type="submission" date="2018-09" db="EMBL/GenBank/DDBJ databases">
        <title>Paracoccus onubensis nov. sp. a moderate halophilic bacterium isolated from Gruta de las Maravillas (Aracena, Spain).</title>
        <authorList>
            <person name="Jurado V."/>
            <person name="Gutierrez-Patricio S."/>
            <person name="Gonzalez-Pimentel J.L."/>
            <person name="Miller A.Z."/>
            <person name="Laiz L."/>
            <person name="Saiz-Jimenez C."/>
        </authorList>
    </citation>
    <scope>NUCLEOTIDE SEQUENCE [LARGE SCALE GENOMIC DNA]</scope>
    <source>
        <strain evidence="3">DSM 26381</strain>
    </source>
</reference>
<proteinExistence type="predicted"/>
<evidence type="ECO:0000256" key="1">
    <source>
        <dbReference type="SAM" id="MobiDB-lite"/>
    </source>
</evidence>
<evidence type="ECO:0000313" key="3">
    <source>
        <dbReference type="Proteomes" id="UP000283587"/>
    </source>
</evidence>
<dbReference type="Proteomes" id="UP000283587">
    <property type="component" value="Unassembled WGS sequence"/>
</dbReference>
<feature type="compositionally biased region" description="Low complexity" evidence="1">
    <location>
        <begin position="27"/>
        <end position="44"/>
    </location>
</feature>
<organism evidence="2 3">
    <name type="scientific">Paracoccus siganidrum</name>
    <dbReference type="NCBI Taxonomy" id="1276757"/>
    <lineage>
        <taxon>Bacteria</taxon>
        <taxon>Pseudomonadati</taxon>
        <taxon>Pseudomonadota</taxon>
        <taxon>Alphaproteobacteria</taxon>
        <taxon>Rhodobacterales</taxon>
        <taxon>Paracoccaceae</taxon>
        <taxon>Paracoccus</taxon>
    </lineage>
</organism>
<keyword evidence="3" id="KW-1185">Reference proteome</keyword>
<gene>
    <name evidence="2" type="ORF">D3P05_18580</name>
</gene>
<dbReference type="AlphaFoldDB" id="A0A418ZZW5"/>
<feature type="region of interest" description="Disordered" evidence="1">
    <location>
        <begin position="1"/>
        <end position="49"/>
    </location>
</feature>
<sequence length="88" mass="10527">MPQRKTPAARRNCRSRRRRPRPRPRPSRSAARPTGSTGWRCSRPPSRRAPCRWPNCPNCCPTRRCWPFWKVRARPWASWPCRPRPSPR</sequence>
<name>A0A418ZZW5_9RHOB</name>
<protein>
    <submittedName>
        <fullName evidence="2">Uncharacterized protein</fullName>
    </submittedName>
</protein>
<comment type="caution">
    <text evidence="2">The sequence shown here is derived from an EMBL/GenBank/DDBJ whole genome shotgun (WGS) entry which is preliminary data.</text>
</comment>